<accession>A0AA88E073</accession>
<proteinExistence type="predicted"/>
<reference evidence="1" key="1">
    <citation type="submission" date="2023-07" db="EMBL/GenBank/DDBJ databases">
        <title>draft genome sequence of fig (Ficus carica).</title>
        <authorList>
            <person name="Takahashi T."/>
            <person name="Nishimura K."/>
        </authorList>
    </citation>
    <scope>NUCLEOTIDE SEQUENCE</scope>
</reference>
<dbReference type="EMBL" id="BTGU01000197">
    <property type="protein sequence ID" value="GMN64843.1"/>
    <property type="molecule type" value="Genomic_DNA"/>
</dbReference>
<name>A0AA88E073_FICCA</name>
<sequence>MAGSVEGVDGWRFVGSPGSVRLLGGWTVCSAGGASGWTGWSETGLTGLKRRRQRLGWNGVVGQRQWRISCLVDGAEEEENKKEVGPIWFQNICL</sequence>
<dbReference type="Proteomes" id="UP001187192">
    <property type="component" value="Unassembled WGS sequence"/>
</dbReference>
<gene>
    <name evidence="1" type="ORF">TIFTF001_033929</name>
</gene>
<protein>
    <submittedName>
        <fullName evidence="1">Uncharacterized protein</fullName>
    </submittedName>
</protein>
<evidence type="ECO:0000313" key="1">
    <source>
        <dbReference type="EMBL" id="GMN64843.1"/>
    </source>
</evidence>
<organism evidence="1 2">
    <name type="scientific">Ficus carica</name>
    <name type="common">Common fig</name>
    <dbReference type="NCBI Taxonomy" id="3494"/>
    <lineage>
        <taxon>Eukaryota</taxon>
        <taxon>Viridiplantae</taxon>
        <taxon>Streptophyta</taxon>
        <taxon>Embryophyta</taxon>
        <taxon>Tracheophyta</taxon>
        <taxon>Spermatophyta</taxon>
        <taxon>Magnoliopsida</taxon>
        <taxon>eudicotyledons</taxon>
        <taxon>Gunneridae</taxon>
        <taxon>Pentapetalae</taxon>
        <taxon>rosids</taxon>
        <taxon>fabids</taxon>
        <taxon>Rosales</taxon>
        <taxon>Moraceae</taxon>
        <taxon>Ficeae</taxon>
        <taxon>Ficus</taxon>
    </lineage>
</organism>
<evidence type="ECO:0000313" key="2">
    <source>
        <dbReference type="Proteomes" id="UP001187192"/>
    </source>
</evidence>
<keyword evidence="2" id="KW-1185">Reference proteome</keyword>
<dbReference type="AlphaFoldDB" id="A0AA88E073"/>
<comment type="caution">
    <text evidence="1">The sequence shown here is derived from an EMBL/GenBank/DDBJ whole genome shotgun (WGS) entry which is preliminary data.</text>
</comment>